<sequence>SKNQLHQKIAELCCQNEDLETTLVMVRNSWNETGSVMEKQLNMCNSKIEKLTKELRDCEVKYESVQPEFQVQGEIIEKLQRQRHEMDVEMSSLEFKCASQCMEIAQLKTQLSYSQSKCNKMKMWFTTLMEQGNIKPYQHDDDYYNDKSVDIISNLLQSVPMTSIKKKIFTGVTQIDMAQYLLLESNTNESNLASFSIGNSVPLPIDRQSFILSDNAKCEALKSFSAQSVNVSSLNN</sequence>
<dbReference type="EMBL" id="ASPP01024901">
    <property type="protein sequence ID" value="ETO08531.1"/>
    <property type="molecule type" value="Genomic_DNA"/>
</dbReference>
<organism evidence="2 3">
    <name type="scientific">Reticulomyxa filosa</name>
    <dbReference type="NCBI Taxonomy" id="46433"/>
    <lineage>
        <taxon>Eukaryota</taxon>
        <taxon>Sar</taxon>
        <taxon>Rhizaria</taxon>
        <taxon>Retaria</taxon>
        <taxon>Foraminifera</taxon>
        <taxon>Monothalamids</taxon>
        <taxon>Reticulomyxidae</taxon>
        <taxon>Reticulomyxa</taxon>
    </lineage>
</organism>
<dbReference type="Proteomes" id="UP000023152">
    <property type="component" value="Unassembled WGS sequence"/>
</dbReference>
<keyword evidence="3" id="KW-1185">Reference proteome</keyword>
<feature type="non-terminal residue" evidence="2">
    <location>
        <position position="1"/>
    </location>
</feature>
<dbReference type="AlphaFoldDB" id="X6M4G6"/>
<proteinExistence type="predicted"/>
<gene>
    <name evidence="2" type="ORF">RFI_28856</name>
</gene>
<comment type="caution">
    <text evidence="2">The sequence shown here is derived from an EMBL/GenBank/DDBJ whole genome shotgun (WGS) entry which is preliminary data.</text>
</comment>
<accession>X6M4G6</accession>
<keyword evidence="1" id="KW-0175">Coiled coil</keyword>
<evidence type="ECO:0008006" key="4">
    <source>
        <dbReference type="Google" id="ProtNLM"/>
    </source>
</evidence>
<evidence type="ECO:0000313" key="2">
    <source>
        <dbReference type="EMBL" id="ETO08531.1"/>
    </source>
</evidence>
<feature type="non-terminal residue" evidence="2">
    <location>
        <position position="236"/>
    </location>
</feature>
<protein>
    <recommendedName>
        <fullName evidence="4">Viral A-type inclusion protein</fullName>
    </recommendedName>
</protein>
<evidence type="ECO:0000256" key="1">
    <source>
        <dbReference type="SAM" id="Coils"/>
    </source>
</evidence>
<reference evidence="2 3" key="1">
    <citation type="journal article" date="2013" name="Curr. Biol.">
        <title>The Genome of the Foraminiferan Reticulomyxa filosa.</title>
        <authorList>
            <person name="Glockner G."/>
            <person name="Hulsmann N."/>
            <person name="Schleicher M."/>
            <person name="Noegel A.A."/>
            <person name="Eichinger L."/>
            <person name="Gallinger C."/>
            <person name="Pawlowski J."/>
            <person name="Sierra R."/>
            <person name="Euteneuer U."/>
            <person name="Pillet L."/>
            <person name="Moustafa A."/>
            <person name="Platzer M."/>
            <person name="Groth M."/>
            <person name="Szafranski K."/>
            <person name="Schliwa M."/>
        </authorList>
    </citation>
    <scope>NUCLEOTIDE SEQUENCE [LARGE SCALE GENOMIC DNA]</scope>
</reference>
<feature type="coiled-coil region" evidence="1">
    <location>
        <begin position="2"/>
        <end position="96"/>
    </location>
</feature>
<name>X6M4G6_RETFI</name>
<evidence type="ECO:0000313" key="3">
    <source>
        <dbReference type="Proteomes" id="UP000023152"/>
    </source>
</evidence>